<gene>
    <name evidence="2" type="ORF">J2Z17_003063</name>
</gene>
<dbReference type="EMBL" id="JAGGJU010000008">
    <property type="protein sequence ID" value="MBP1851615.1"/>
    <property type="molecule type" value="Genomic_DNA"/>
</dbReference>
<name>A0ABS4E106_9HYPH</name>
<dbReference type="SUPFAM" id="SSF53271">
    <property type="entry name" value="PRTase-like"/>
    <property type="match status" value="1"/>
</dbReference>
<feature type="domain" description="Phosphoribosyltransferase" evidence="1">
    <location>
        <begin position="57"/>
        <end position="201"/>
    </location>
</feature>
<dbReference type="Proteomes" id="UP000759443">
    <property type="component" value="Unassembled WGS sequence"/>
</dbReference>
<proteinExistence type="predicted"/>
<reference evidence="2 3" key="1">
    <citation type="submission" date="2021-03" db="EMBL/GenBank/DDBJ databases">
        <title>Genomic Encyclopedia of Type Strains, Phase IV (KMG-IV): sequencing the most valuable type-strain genomes for metagenomic binning, comparative biology and taxonomic classification.</title>
        <authorList>
            <person name="Goeker M."/>
        </authorList>
    </citation>
    <scope>NUCLEOTIDE SEQUENCE [LARGE SCALE GENOMIC DNA]</scope>
    <source>
        <strain evidence="2 3">DSM 21600</strain>
    </source>
</reference>
<evidence type="ECO:0000313" key="2">
    <source>
        <dbReference type="EMBL" id="MBP1851615.1"/>
    </source>
</evidence>
<dbReference type="InterPro" id="IPR029057">
    <property type="entry name" value="PRTase-like"/>
</dbReference>
<dbReference type="NCBIfam" id="NF004689">
    <property type="entry name" value="PRK06031.1"/>
    <property type="match status" value="1"/>
</dbReference>
<dbReference type="Pfam" id="PF00156">
    <property type="entry name" value="Pribosyltran"/>
    <property type="match status" value="1"/>
</dbReference>
<protein>
    <submittedName>
        <fullName evidence="2">Adenine/guanine phosphoribosyltransferase-like PRPP-binding protein</fullName>
    </submittedName>
</protein>
<dbReference type="PANTHER" id="PTHR43218:SF1">
    <property type="entry name" value="PHOSPHORIBOSYLTRANSFERASE"/>
    <property type="match status" value="1"/>
</dbReference>
<keyword evidence="3" id="KW-1185">Reference proteome</keyword>
<evidence type="ECO:0000313" key="3">
    <source>
        <dbReference type="Proteomes" id="UP000759443"/>
    </source>
</evidence>
<dbReference type="CDD" id="cd06223">
    <property type="entry name" value="PRTases_typeI"/>
    <property type="match status" value="1"/>
</dbReference>
<accession>A0ABS4E106</accession>
<comment type="caution">
    <text evidence="2">The sequence shown here is derived from an EMBL/GenBank/DDBJ whole genome shotgun (WGS) entry which is preliminary data.</text>
</comment>
<dbReference type="Gene3D" id="3.40.50.2020">
    <property type="match status" value="1"/>
</dbReference>
<sequence>MQPHTFWQEIDPAESHATAGPFHDFYPATLSDGRHLKLPIRALSDGVHGLASLIINQASFTVQDVLAAQVAEKIEPHAPDVIVGLPTLGLTLAPAIARCLGHQRYVPFGTSRKFWYDEALSTAMSSITTPDQVKRLYVDPRMLPLLQGKRVALVDDVASSGKSLLAALKLLEVCGIEPVVIGVAMAQTDAWKRTLDTEWTGHAQKVVHAFRTPRLKRFENGWIAETAIG</sequence>
<organism evidence="2 3">
    <name type="scientific">Rhizobium halophytocola</name>
    <dbReference type="NCBI Taxonomy" id="735519"/>
    <lineage>
        <taxon>Bacteria</taxon>
        <taxon>Pseudomonadati</taxon>
        <taxon>Pseudomonadota</taxon>
        <taxon>Alphaproteobacteria</taxon>
        <taxon>Hyphomicrobiales</taxon>
        <taxon>Rhizobiaceae</taxon>
        <taxon>Rhizobium/Agrobacterium group</taxon>
        <taxon>Rhizobium</taxon>
    </lineage>
</organism>
<evidence type="ECO:0000259" key="1">
    <source>
        <dbReference type="Pfam" id="PF00156"/>
    </source>
</evidence>
<dbReference type="RefSeq" id="WP_209946469.1">
    <property type="nucleotide sequence ID" value="NZ_JAGGJU010000008.1"/>
</dbReference>
<dbReference type="InterPro" id="IPR000836">
    <property type="entry name" value="PRTase_dom"/>
</dbReference>
<dbReference type="PANTHER" id="PTHR43218">
    <property type="entry name" value="PHOSPHORIBOSYLTRANSFERASE-RELATED"/>
    <property type="match status" value="1"/>
</dbReference>